<dbReference type="SMART" id="SM00448">
    <property type="entry name" value="REC"/>
    <property type="match status" value="1"/>
</dbReference>
<evidence type="ECO:0000256" key="7">
    <source>
        <dbReference type="ARBA" id="ARBA00023242"/>
    </source>
</evidence>
<evidence type="ECO:0000256" key="3">
    <source>
        <dbReference type="ARBA" id="ARBA00023012"/>
    </source>
</evidence>
<evidence type="ECO:0000256" key="4">
    <source>
        <dbReference type="ARBA" id="ARBA00023015"/>
    </source>
</evidence>
<keyword evidence="3" id="KW-0902">Two-component regulatory system</keyword>
<organism evidence="11 12">
    <name type="scientific">Trifolium subterraneum</name>
    <name type="common">Subterranean clover</name>
    <dbReference type="NCBI Taxonomy" id="3900"/>
    <lineage>
        <taxon>Eukaryota</taxon>
        <taxon>Viridiplantae</taxon>
        <taxon>Streptophyta</taxon>
        <taxon>Embryophyta</taxon>
        <taxon>Tracheophyta</taxon>
        <taxon>Spermatophyta</taxon>
        <taxon>Magnoliopsida</taxon>
        <taxon>eudicotyledons</taxon>
        <taxon>Gunneridae</taxon>
        <taxon>Pentapetalae</taxon>
        <taxon>rosids</taxon>
        <taxon>fabids</taxon>
        <taxon>Fabales</taxon>
        <taxon>Fabaceae</taxon>
        <taxon>Papilionoideae</taxon>
        <taxon>50 kb inversion clade</taxon>
        <taxon>NPAAA clade</taxon>
        <taxon>Hologalegina</taxon>
        <taxon>IRL clade</taxon>
        <taxon>Trifolieae</taxon>
        <taxon>Trifolium</taxon>
    </lineage>
</organism>
<protein>
    <submittedName>
        <fullName evidence="11">Uncharacterized protein</fullName>
    </submittedName>
</protein>
<name>A0A2Z6NJD0_TRISU</name>
<evidence type="ECO:0000256" key="5">
    <source>
        <dbReference type="ARBA" id="ARBA00023159"/>
    </source>
</evidence>
<dbReference type="EMBL" id="DF973895">
    <property type="protein sequence ID" value="GAU42033.1"/>
    <property type="molecule type" value="Genomic_DNA"/>
</dbReference>
<evidence type="ECO:0000256" key="1">
    <source>
        <dbReference type="ARBA" id="ARBA00004123"/>
    </source>
</evidence>
<evidence type="ECO:0000256" key="8">
    <source>
        <dbReference type="PROSITE-ProRule" id="PRU00169"/>
    </source>
</evidence>
<dbReference type="AlphaFoldDB" id="A0A2Z6NJD0"/>
<keyword evidence="2" id="KW-0597">Phosphoprotein</keyword>
<dbReference type="InterPro" id="IPR001789">
    <property type="entry name" value="Sig_transdc_resp-reg_receiver"/>
</dbReference>
<keyword evidence="12" id="KW-1185">Reference proteome</keyword>
<comment type="caution">
    <text evidence="8">Lacks conserved residue(s) required for the propagation of feature annotation.</text>
</comment>
<evidence type="ECO:0000259" key="9">
    <source>
        <dbReference type="PROSITE" id="PS50110"/>
    </source>
</evidence>
<feature type="domain" description="HTH myb-type" evidence="10">
    <location>
        <begin position="287"/>
        <end position="337"/>
    </location>
</feature>
<dbReference type="InterPro" id="IPR011006">
    <property type="entry name" value="CheY-like_superfamily"/>
</dbReference>
<dbReference type="InterPro" id="IPR045279">
    <property type="entry name" value="ARR-like"/>
</dbReference>
<evidence type="ECO:0000313" key="12">
    <source>
        <dbReference type="Proteomes" id="UP000242715"/>
    </source>
</evidence>
<dbReference type="InterPro" id="IPR009057">
    <property type="entry name" value="Homeodomain-like_sf"/>
</dbReference>
<dbReference type="Proteomes" id="UP000242715">
    <property type="component" value="Unassembled WGS sequence"/>
</dbReference>
<comment type="subcellular location">
    <subcellularLocation>
        <location evidence="1">Nucleus</location>
    </subcellularLocation>
</comment>
<dbReference type="PROSITE" id="PS51294">
    <property type="entry name" value="HTH_MYB"/>
    <property type="match status" value="1"/>
</dbReference>
<reference evidence="12" key="1">
    <citation type="journal article" date="2017" name="Front. Plant Sci.">
        <title>Climate Clever Clovers: New Paradigm to Reduce the Environmental Footprint of Ruminants by Breeding Low Methanogenic Forages Utilizing Haplotype Variation.</title>
        <authorList>
            <person name="Kaur P."/>
            <person name="Appels R."/>
            <person name="Bayer P.E."/>
            <person name="Keeble-Gagnere G."/>
            <person name="Wang J."/>
            <person name="Hirakawa H."/>
            <person name="Shirasawa K."/>
            <person name="Vercoe P."/>
            <person name="Stefanova K."/>
            <person name="Durmic Z."/>
            <person name="Nichols P."/>
            <person name="Revell C."/>
            <person name="Isobe S.N."/>
            <person name="Edwards D."/>
            <person name="Erskine W."/>
        </authorList>
    </citation>
    <scope>NUCLEOTIDE SEQUENCE [LARGE SCALE GENOMIC DNA]</scope>
    <source>
        <strain evidence="12">cv. Daliak</strain>
    </source>
</reference>
<accession>A0A2Z6NJD0</accession>
<dbReference type="FunFam" id="1.10.10.60:FF:000007">
    <property type="entry name" value="Two-component response regulator"/>
    <property type="match status" value="1"/>
</dbReference>
<dbReference type="InterPro" id="IPR006447">
    <property type="entry name" value="Myb_dom_plants"/>
</dbReference>
<dbReference type="Pfam" id="PF00072">
    <property type="entry name" value="Response_reg"/>
    <property type="match status" value="1"/>
</dbReference>
<dbReference type="GO" id="GO:0005634">
    <property type="term" value="C:nucleus"/>
    <property type="evidence" value="ECO:0007669"/>
    <property type="project" value="UniProtKB-SubCell"/>
</dbReference>
<dbReference type="Gene3D" id="1.10.10.60">
    <property type="entry name" value="Homeodomain-like"/>
    <property type="match status" value="1"/>
</dbReference>
<evidence type="ECO:0000313" key="11">
    <source>
        <dbReference type="EMBL" id="GAU42033.1"/>
    </source>
</evidence>
<gene>
    <name evidence="11" type="ORF">TSUD_90670</name>
</gene>
<dbReference type="PANTHER" id="PTHR43874">
    <property type="entry name" value="TWO-COMPONENT RESPONSE REGULATOR"/>
    <property type="match status" value="1"/>
</dbReference>
<keyword evidence="5" id="KW-0010">Activator</keyword>
<keyword evidence="7" id="KW-0539">Nucleus</keyword>
<evidence type="ECO:0000256" key="2">
    <source>
        <dbReference type="ARBA" id="ARBA00022553"/>
    </source>
</evidence>
<keyword evidence="4" id="KW-0805">Transcription regulation</keyword>
<keyword evidence="6" id="KW-0804">Transcription</keyword>
<dbReference type="GO" id="GO:0000160">
    <property type="term" value="P:phosphorelay signal transduction system"/>
    <property type="evidence" value="ECO:0007669"/>
    <property type="project" value="UniProtKB-KW"/>
</dbReference>
<proteinExistence type="predicted"/>
<dbReference type="PANTHER" id="PTHR43874:SF206">
    <property type="entry name" value="RESPONSE REGULATOR RECEIVER DOMAIN PROTEIN"/>
    <property type="match status" value="1"/>
</dbReference>
<dbReference type="GO" id="GO:0009736">
    <property type="term" value="P:cytokinin-activated signaling pathway"/>
    <property type="evidence" value="ECO:0007669"/>
    <property type="project" value="InterPro"/>
</dbReference>
<evidence type="ECO:0000256" key="6">
    <source>
        <dbReference type="ARBA" id="ARBA00023163"/>
    </source>
</evidence>
<dbReference type="CDD" id="cd17584">
    <property type="entry name" value="REC_typeB_ARR-like"/>
    <property type="match status" value="1"/>
</dbReference>
<dbReference type="SUPFAM" id="SSF52172">
    <property type="entry name" value="CheY-like"/>
    <property type="match status" value="1"/>
</dbReference>
<dbReference type="GO" id="GO:0003677">
    <property type="term" value="F:DNA binding"/>
    <property type="evidence" value="ECO:0007669"/>
    <property type="project" value="InterPro"/>
</dbReference>
<dbReference type="PROSITE" id="PS50110">
    <property type="entry name" value="RESPONSE_REGULATORY"/>
    <property type="match status" value="1"/>
</dbReference>
<sequence>MQQEPWKEQVFHLWNVANDYRLYHNTPSLHYILRTLNRNKSNTIVMTGLSGRGKAVLFYQNFNRCFCSCLLLFTTNQGSSVASVLPSSSFASPKGFHSSLFAMALSIEIDDFPYQFPEGLRVFVIDHDTTQLNAIADMCFQCNYEVTTCPFASFALHLLRETKGLCFDVILIEAQMPDMDSYDFLQRVTQEIKIPVIMMSCVDDDTTSARMKAIEKGASDYWLKPLNVNHINNMWQHVATIQQHDQIQRILEVKTGQKLMKRDEQSARKETNACVLETKNNRVSWQSPELQQQFLIAVNQLGIDKATPKKIAKLMDVPGLTTSHVASHLQKFRLRYY</sequence>
<dbReference type="InterPro" id="IPR017930">
    <property type="entry name" value="Myb_dom"/>
</dbReference>
<dbReference type="Gene3D" id="3.40.50.2300">
    <property type="match status" value="1"/>
</dbReference>
<dbReference type="OrthoDB" id="1426639at2759"/>
<evidence type="ECO:0000259" key="10">
    <source>
        <dbReference type="PROSITE" id="PS51294"/>
    </source>
</evidence>
<dbReference type="SUPFAM" id="SSF46689">
    <property type="entry name" value="Homeodomain-like"/>
    <property type="match status" value="1"/>
</dbReference>
<dbReference type="NCBIfam" id="TIGR01557">
    <property type="entry name" value="myb_SHAQKYF"/>
    <property type="match status" value="1"/>
</dbReference>
<feature type="domain" description="Response regulatory" evidence="9">
    <location>
        <begin position="121"/>
        <end position="239"/>
    </location>
</feature>